<evidence type="ECO:0000256" key="1">
    <source>
        <dbReference type="ARBA" id="ARBA00004906"/>
    </source>
</evidence>
<proteinExistence type="predicted"/>
<feature type="transmembrane region" description="Helical" evidence="4">
    <location>
        <begin position="556"/>
        <end position="573"/>
    </location>
</feature>
<keyword evidence="4" id="KW-0472">Membrane</keyword>
<keyword evidence="3" id="KW-0833">Ubl conjugation pathway</keyword>
<reference evidence="6 7" key="1">
    <citation type="submission" date="2010-03" db="EMBL/GenBank/DDBJ databases">
        <title>The complete genome of Methanohalophilus mahii DSM 5219.</title>
        <authorList>
            <consortium name="US DOE Joint Genome Institute (JGI-PGF)"/>
            <person name="Lucas S."/>
            <person name="Copeland A."/>
            <person name="Lapidus A."/>
            <person name="Glavina del Rio T."/>
            <person name="Dalin E."/>
            <person name="Tice H."/>
            <person name="Bruce D."/>
            <person name="Goodwin L."/>
            <person name="Pitluck S."/>
            <person name="Kyrpides N."/>
            <person name="Mavromatis K."/>
            <person name="Ivanova N."/>
            <person name="Lykidis A."/>
            <person name="Saunders E."/>
            <person name="Brettin T."/>
            <person name="Detter J.C."/>
            <person name="Han C."/>
            <person name="Land M."/>
            <person name="Hauser L."/>
            <person name="Markowitz V."/>
            <person name="Cheng J.-F."/>
            <person name="Hugenholtz P."/>
            <person name="Woyke T."/>
            <person name="Wu D."/>
            <person name="Spring S."/>
            <person name="Schneider S."/>
            <person name="Schroeder M."/>
            <person name="Klenk H.-P."/>
            <person name="Eisen J.A."/>
        </authorList>
    </citation>
    <scope>NUCLEOTIDE SEQUENCE [LARGE SCALE GENOMIC DNA]</scope>
    <source>
        <strain evidence="7">ATCC 35705 / DSM 5219 / SLP</strain>
    </source>
</reference>
<dbReference type="Proteomes" id="UP000001059">
    <property type="component" value="Chromosome"/>
</dbReference>
<evidence type="ECO:0000313" key="6">
    <source>
        <dbReference type="EMBL" id="ADE35675.1"/>
    </source>
</evidence>
<keyword evidence="4" id="KW-1133">Transmembrane helix</keyword>
<dbReference type="InterPro" id="IPR006633">
    <property type="entry name" value="Carb-bd_sugar_hydrolysis-dom"/>
</dbReference>
<evidence type="ECO:0000256" key="3">
    <source>
        <dbReference type="ARBA" id="ARBA00022786"/>
    </source>
</evidence>
<dbReference type="InterPro" id="IPR026428">
    <property type="entry name" value="VPxxxP_CTERM"/>
</dbReference>
<keyword evidence="7" id="KW-1185">Reference proteome</keyword>
<sequence length="577" mass="62153" precursor="true">MRENVDSHRFWILLASSVVLVLLSSVSLAAEITVDDDGTEDYTTIQAAVNAAVDDDTILVYPGTYSENVDVGKELNITSVGGVSVTHVYADNTDKDVFHITADSVTINGFNMSRATGTSCSGIRIEGNHSTIINNIVSNNKLGITLFISDNNNITGNTASGNNYAGIYLQLSDNNDLNDNIVSENNQYGIYLASAGGISRSNNFINNTVSKNNKGIFLQSPQDSTLTDNTVFNNTNDGITLDSFGDLFYVENNTLIGNTVLNNKNGIYIKKINGNALIGNIALDNNNGIKIDYSYYNNLTQNNISNNTDNGVHFVSSHENRLVNNTILNNKIGLRLGGYYGSSNNFVGNNYFNNSNNAYFDADSDNHWNTTKTTGPNIIGGPYIGGNFWAKSDGSGWSQEKADNDGDGFCDSIYELSDGNIDYLPLAGDSTGPSVVPISPMEQTVGPGELLELNVSVTDDSEISSVVVNVSSVNDTINEAVLSNVNGYWVNNSITLDVNPHGMYNLSINATDEFGNSNTSMNLSVIGESTTPGDGNEEDGGNFVYHPQPLFDVPTGNPLLLVGVLGLVVMFFVRRRE</sequence>
<name>D5E924_METMS</name>
<dbReference type="InterPro" id="IPR011050">
    <property type="entry name" value="Pectin_lyase_fold/virulence"/>
</dbReference>
<dbReference type="PANTHER" id="PTHR22990:SF15">
    <property type="entry name" value="F-BOX ONLY PROTEIN 10"/>
    <property type="match status" value="1"/>
</dbReference>
<keyword evidence="4" id="KW-0812">Transmembrane</keyword>
<dbReference type="GeneID" id="8982271"/>
<dbReference type="InterPro" id="IPR006626">
    <property type="entry name" value="PbH1"/>
</dbReference>
<accession>D5E924</accession>
<dbReference type="OrthoDB" id="121828at2157"/>
<dbReference type="KEGG" id="mmh:Mmah_0140"/>
<gene>
    <name evidence="6" type="ordered locus">Mmah_0140</name>
</gene>
<evidence type="ECO:0000313" key="7">
    <source>
        <dbReference type="Proteomes" id="UP000001059"/>
    </source>
</evidence>
<dbReference type="PANTHER" id="PTHR22990">
    <property type="entry name" value="F-BOX ONLY PROTEIN"/>
    <property type="match status" value="1"/>
</dbReference>
<dbReference type="NCBIfam" id="TIGR04143">
    <property type="entry name" value="VPxxxP_CTERM"/>
    <property type="match status" value="1"/>
</dbReference>
<dbReference type="InterPro" id="IPR012334">
    <property type="entry name" value="Pectin_lyas_fold"/>
</dbReference>
<organism evidence="6 7">
    <name type="scientific">Methanohalophilus mahii (strain ATCC 35705 / DSM 5219 / SLP)</name>
    <dbReference type="NCBI Taxonomy" id="547558"/>
    <lineage>
        <taxon>Archaea</taxon>
        <taxon>Methanobacteriati</taxon>
        <taxon>Methanobacteriota</taxon>
        <taxon>Stenosarchaea group</taxon>
        <taxon>Methanomicrobia</taxon>
        <taxon>Methanosarcinales</taxon>
        <taxon>Methanosarcinaceae</taxon>
        <taxon>Methanohalophilus</taxon>
    </lineage>
</organism>
<dbReference type="SMART" id="SM00722">
    <property type="entry name" value="CASH"/>
    <property type="match status" value="1"/>
</dbReference>
<dbReference type="Gene3D" id="2.160.20.10">
    <property type="entry name" value="Single-stranded right-handed beta-helix, Pectin lyase-like"/>
    <property type="match status" value="2"/>
</dbReference>
<dbReference type="NCBIfam" id="TIGR03804">
    <property type="entry name" value="para_beta_helix"/>
    <property type="match status" value="6"/>
</dbReference>
<evidence type="ECO:0000256" key="2">
    <source>
        <dbReference type="ARBA" id="ARBA00022737"/>
    </source>
</evidence>
<protein>
    <submittedName>
        <fullName evidence="6">Periplasmic copper-binding protein</fullName>
    </submittedName>
</protein>
<dbReference type="STRING" id="547558.Mmah_0140"/>
<dbReference type="RefSeq" id="WP_013036618.1">
    <property type="nucleotide sequence ID" value="NC_014002.1"/>
</dbReference>
<evidence type="ECO:0000256" key="4">
    <source>
        <dbReference type="SAM" id="Phobius"/>
    </source>
</evidence>
<dbReference type="InterPro" id="IPR007742">
    <property type="entry name" value="NosD_dom"/>
</dbReference>
<dbReference type="HOGENOM" id="CLU_031099_1_0_2"/>
<dbReference type="AlphaFoldDB" id="D5E924"/>
<keyword evidence="2" id="KW-0677">Repeat</keyword>
<dbReference type="EMBL" id="CP001994">
    <property type="protein sequence ID" value="ADE35675.1"/>
    <property type="molecule type" value="Genomic_DNA"/>
</dbReference>
<dbReference type="InterPro" id="IPR022441">
    <property type="entry name" value="Para_beta_helix_rpt-2"/>
</dbReference>
<dbReference type="SUPFAM" id="SSF51126">
    <property type="entry name" value="Pectin lyase-like"/>
    <property type="match status" value="2"/>
</dbReference>
<dbReference type="Pfam" id="PF26597">
    <property type="entry name" value="VPxxxP-CTERM_ARCH"/>
    <property type="match status" value="1"/>
</dbReference>
<evidence type="ECO:0000259" key="5">
    <source>
        <dbReference type="SMART" id="SM00722"/>
    </source>
</evidence>
<dbReference type="InterPro" id="IPR051550">
    <property type="entry name" value="SCF-Subunits/Alg-Epimerases"/>
</dbReference>
<comment type="pathway">
    <text evidence="1">Protein modification; protein ubiquitination.</text>
</comment>
<dbReference type="SMART" id="SM00710">
    <property type="entry name" value="PbH1"/>
    <property type="match status" value="9"/>
</dbReference>
<dbReference type="Pfam" id="PF05048">
    <property type="entry name" value="NosD"/>
    <property type="match status" value="2"/>
</dbReference>
<feature type="domain" description="Carbohydrate-binding/sugar hydrolysis" evidence="5">
    <location>
        <begin position="60"/>
        <end position="193"/>
    </location>
</feature>